<reference evidence="8" key="1">
    <citation type="journal article" date="2012" name="Science">
        <title>The Paleozoic origin of enzymatic lignin decomposition reconstructed from 31 fungal genomes.</title>
        <authorList>
            <person name="Floudas D."/>
            <person name="Binder M."/>
            <person name="Riley R."/>
            <person name="Barry K."/>
            <person name="Blanchette R.A."/>
            <person name="Henrissat B."/>
            <person name="Martinez A.T."/>
            <person name="Otillar R."/>
            <person name="Spatafora J.W."/>
            <person name="Yadav J.S."/>
            <person name="Aerts A."/>
            <person name="Benoit I."/>
            <person name="Boyd A."/>
            <person name="Carlson A."/>
            <person name="Copeland A."/>
            <person name="Coutinho P.M."/>
            <person name="de Vries R.P."/>
            <person name="Ferreira P."/>
            <person name="Findley K."/>
            <person name="Foster B."/>
            <person name="Gaskell J."/>
            <person name="Glotzer D."/>
            <person name="Gorecki P."/>
            <person name="Heitman J."/>
            <person name="Hesse C."/>
            <person name="Hori C."/>
            <person name="Igarashi K."/>
            <person name="Jurgens J.A."/>
            <person name="Kallen N."/>
            <person name="Kersten P."/>
            <person name="Kohler A."/>
            <person name="Kuees U."/>
            <person name="Kumar T.K.A."/>
            <person name="Kuo A."/>
            <person name="LaButti K."/>
            <person name="Larrondo L.F."/>
            <person name="Lindquist E."/>
            <person name="Ling A."/>
            <person name="Lombard V."/>
            <person name="Lucas S."/>
            <person name="Lundell T."/>
            <person name="Martin R."/>
            <person name="McLaughlin D.J."/>
            <person name="Morgenstern I."/>
            <person name="Morin E."/>
            <person name="Murat C."/>
            <person name="Nagy L.G."/>
            <person name="Nolan M."/>
            <person name="Ohm R.A."/>
            <person name="Patyshakuliyeva A."/>
            <person name="Rokas A."/>
            <person name="Ruiz-Duenas F.J."/>
            <person name="Sabat G."/>
            <person name="Salamov A."/>
            <person name="Samejima M."/>
            <person name="Schmutz J."/>
            <person name="Slot J.C."/>
            <person name="St John F."/>
            <person name="Stenlid J."/>
            <person name="Sun H."/>
            <person name="Sun S."/>
            <person name="Syed K."/>
            <person name="Tsang A."/>
            <person name="Wiebenga A."/>
            <person name="Young D."/>
            <person name="Pisabarro A."/>
            <person name="Eastwood D.C."/>
            <person name="Martin F."/>
            <person name="Cullen D."/>
            <person name="Grigoriev I.V."/>
            <person name="Hibbett D.S."/>
        </authorList>
    </citation>
    <scope>NUCLEOTIDE SEQUENCE [LARGE SCALE GENOMIC DNA]</scope>
    <source>
        <strain evidence="8">RWD-64-598 SS2</strain>
    </source>
</reference>
<evidence type="ECO:0000256" key="5">
    <source>
        <dbReference type="SAM" id="Phobius"/>
    </source>
</evidence>
<comment type="caution">
    <text evidence="7">The sequence shown here is derived from an EMBL/GenBank/DDBJ whole genome shotgun (WGS) entry which is preliminary data.</text>
</comment>
<feature type="transmembrane region" description="Helical" evidence="5">
    <location>
        <begin position="136"/>
        <end position="157"/>
    </location>
</feature>
<evidence type="ECO:0000313" key="7">
    <source>
        <dbReference type="EMBL" id="EIW77359.1"/>
    </source>
</evidence>
<feature type="transmembrane region" description="Helical" evidence="5">
    <location>
        <begin position="202"/>
        <end position="224"/>
    </location>
</feature>
<keyword evidence="8" id="KW-1185">Reference proteome</keyword>
<gene>
    <name evidence="7" type="ORF">CONPUDRAFT_84469</name>
</gene>
<dbReference type="GeneID" id="19210774"/>
<evidence type="ECO:0000256" key="3">
    <source>
        <dbReference type="ARBA" id="ARBA00022989"/>
    </source>
</evidence>
<dbReference type="InterPro" id="IPR050307">
    <property type="entry name" value="Sterol_Desaturase_Related"/>
</dbReference>
<dbReference type="OrthoDB" id="6354873at2759"/>
<keyword evidence="3 5" id="KW-1133">Transmembrane helix</keyword>
<organism evidence="7 8">
    <name type="scientific">Coniophora puteana (strain RWD-64-598)</name>
    <name type="common">Brown rot fungus</name>
    <dbReference type="NCBI Taxonomy" id="741705"/>
    <lineage>
        <taxon>Eukaryota</taxon>
        <taxon>Fungi</taxon>
        <taxon>Dikarya</taxon>
        <taxon>Basidiomycota</taxon>
        <taxon>Agaricomycotina</taxon>
        <taxon>Agaricomycetes</taxon>
        <taxon>Agaricomycetidae</taxon>
        <taxon>Boletales</taxon>
        <taxon>Coniophorineae</taxon>
        <taxon>Coniophoraceae</taxon>
        <taxon>Coniophora</taxon>
    </lineage>
</organism>
<dbReference type="AlphaFoldDB" id="A0A5M3MDL8"/>
<dbReference type="GO" id="GO:0008610">
    <property type="term" value="P:lipid biosynthetic process"/>
    <property type="evidence" value="ECO:0007669"/>
    <property type="project" value="InterPro"/>
</dbReference>
<proteinExistence type="predicted"/>
<evidence type="ECO:0000256" key="2">
    <source>
        <dbReference type="ARBA" id="ARBA00022692"/>
    </source>
</evidence>
<keyword evidence="2 5" id="KW-0812">Transmembrane</keyword>
<accession>A0A5M3MDL8</accession>
<dbReference type="GO" id="GO:0016491">
    <property type="term" value="F:oxidoreductase activity"/>
    <property type="evidence" value="ECO:0007669"/>
    <property type="project" value="InterPro"/>
</dbReference>
<feature type="transmembrane region" description="Helical" evidence="5">
    <location>
        <begin position="53"/>
        <end position="80"/>
    </location>
</feature>
<dbReference type="OMA" id="ICTPYAS"/>
<dbReference type="PANTHER" id="PTHR11863">
    <property type="entry name" value="STEROL DESATURASE"/>
    <property type="match status" value="1"/>
</dbReference>
<protein>
    <recommendedName>
        <fullName evidence="6">Fatty acid hydroxylase domain-containing protein</fullName>
    </recommendedName>
</protein>
<dbReference type="Pfam" id="PF04116">
    <property type="entry name" value="FA_hydroxylase"/>
    <property type="match status" value="1"/>
</dbReference>
<keyword evidence="4 5" id="KW-0472">Membrane</keyword>
<dbReference type="GO" id="GO:0005506">
    <property type="term" value="F:iron ion binding"/>
    <property type="evidence" value="ECO:0007669"/>
    <property type="project" value="InterPro"/>
</dbReference>
<dbReference type="Proteomes" id="UP000053558">
    <property type="component" value="Unassembled WGS sequence"/>
</dbReference>
<dbReference type="RefSeq" id="XP_007772743.1">
    <property type="nucleotide sequence ID" value="XM_007774553.1"/>
</dbReference>
<dbReference type="GO" id="GO:0016020">
    <property type="term" value="C:membrane"/>
    <property type="evidence" value="ECO:0007669"/>
    <property type="project" value="UniProtKB-SubCell"/>
</dbReference>
<evidence type="ECO:0000313" key="8">
    <source>
        <dbReference type="Proteomes" id="UP000053558"/>
    </source>
</evidence>
<evidence type="ECO:0000259" key="6">
    <source>
        <dbReference type="Pfam" id="PF04116"/>
    </source>
</evidence>
<evidence type="ECO:0000256" key="4">
    <source>
        <dbReference type="ARBA" id="ARBA00023136"/>
    </source>
</evidence>
<dbReference type="EMBL" id="JH711584">
    <property type="protein sequence ID" value="EIW77359.1"/>
    <property type="molecule type" value="Genomic_DNA"/>
</dbReference>
<evidence type="ECO:0000256" key="1">
    <source>
        <dbReference type="ARBA" id="ARBA00004370"/>
    </source>
</evidence>
<comment type="subcellular location">
    <subcellularLocation>
        <location evidence="1">Membrane</location>
    </subcellularLocation>
</comment>
<dbReference type="KEGG" id="cput:CONPUDRAFT_84469"/>
<dbReference type="InterPro" id="IPR006694">
    <property type="entry name" value="Fatty_acid_hydroxylase"/>
</dbReference>
<feature type="domain" description="Fatty acid hydroxylase" evidence="6">
    <location>
        <begin position="145"/>
        <end position="272"/>
    </location>
</feature>
<sequence>MDVVLDLADTYVLDSVWARLLPTAAHSPIISNVTSPSLPFASAWARDFVPRQLISLSVLSFVGIHMLYFVIATLSYYIVFDHKMMRHPRFLPHQVKLEIETSVRAFPGMILLTVPLFQAEVMGYSRLYEDVGEYGWMYLVCSVPMFLVFTDYGIYWIHRLLHHPSIYKAIHKPHHKWIIPTPFASYAFHPVDGFLQSVPYHLFIFIFPLHRFLYLGLFVAVNFWTILIHDSDMITGHLLEKVINGPAHHTLHHLYFTVNYGQYFTFADRAGGSYRQPDASLDPALEVKKTS</sequence>
<name>A0A5M3MDL8_CONPW</name>